<protein>
    <submittedName>
        <fullName evidence="3">Uncharacterized protein</fullName>
    </submittedName>
</protein>
<feature type="region of interest" description="Disordered" evidence="1">
    <location>
        <begin position="26"/>
        <end position="48"/>
    </location>
</feature>
<dbReference type="GeneID" id="54782919"/>
<feature type="chain" id="PRO_5024913282" evidence="2">
    <location>
        <begin position="19"/>
        <end position="129"/>
    </location>
</feature>
<sequence length="129" mass="13144">MKFTSVLATSIIAAVAVADDAAAPAAPPADITEAPAAPEAGEGAGAPPIQFTTWATAYATTLQYKFPDGGSGQAQVYEQQIQGGSGSGTGFANDFAIHPSPFDQFFANFFDWFRNSVGGAIGPATPTLL</sequence>
<dbReference type="EMBL" id="SWFT01000122">
    <property type="protein sequence ID" value="KAA8899601.1"/>
    <property type="molecule type" value="Genomic_DNA"/>
</dbReference>
<keyword evidence="4" id="KW-1185">Reference proteome</keyword>
<reference evidence="3 4" key="1">
    <citation type="submission" date="2019-07" db="EMBL/GenBank/DDBJ databases">
        <title>Genome assembly of two rare yeast pathogens: Diutina rugosa and Trichomonascus ciferrii.</title>
        <authorList>
            <person name="Mixao V."/>
            <person name="Saus E."/>
            <person name="Hansen A."/>
            <person name="Lass-Flor C."/>
            <person name="Gabaldon T."/>
        </authorList>
    </citation>
    <scope>NUCLEOTIDE SEQUENCE [LARGE SCALE GENOMIC DNA]</scope>
    <source>
        <strain evidence="3 4">CBS 613</strain>
    </source>
</reference>
<feature type="signal peptide" evidence="2">
    <location>
        <begin position="1"/>
        <end position="18"/>
    </location>
</feature>
<dbReference type="Proteomes" id="UP000449547">
    <property type="component" value="Unassembled WGS sequence"/>
</dbReference>
<dbReference type="RefSeq" id="XP_034011002.1">
    <property type="nucleotide sequence ID" value="XM_034157122.1"/>
</dbReference>
<evidence type="ECO:0000256" key="1">
    <source>
        <dbReference type="SAM" id="MobiDB-lite"/>
    </source>
</evidence>
<name>A0A642UMK0_DIURU</name>
<dbReference type="VEuPathDB" id="FungiDB:DIURU_004268"/>
<dbReference type="AlphaFoldDB" id="A0A642UMK0"/>
<evidence type="ECO:0000313" key="4">
    <source>
        <dbReference type="Proteomes" id="UP000449547"/>
    </source>
</evidence>
<organism evidence="3 4">
    <name type="scientific">Diutina rugosa</name>
    <name type="common">Yeast</name>
    <name type="synonym">Candida rugosa</name>
    <dbReference type="NCBI Taxonomy" id="5481"/>
    <lineage>
        <taxon>Eukaryota</taxon>
        <taxon>Fungi</taxon>
        <taxon>Dikarya</taxon>
        <taxon>Ascomycota</taxon>
        <taxon>Saccharomycotina</taxon>
        <taxon>Pichiomycetes</taxon>
        <taxon>Debaryomycetaceae</taxon>
        <taxon>Diutina</taxon>
    </lineage>
</organism>
<gene>
    <name evidence="3" type="ORF">DIURU_004268</name>
</gene>
<keyword evidence="2" id="KW-0732">Signal</keyword>
<accession>A0A642UMK0</accession>
<proteinExistence type="predicted"/>
<comment type="caution">
    <text evidence="3">The sequence shown here is derived from an EMBL/GenBank/DDBJ whole genome shotgun (WGS) entry which is preliminary data.</text>
</comment>
<evidence type="ECO:0000256" key="2">
    <source>
        <dbReference type="SAM" id="SignalP"/>
    </source>
</evidence>
<evidence type="ECO:0000313" key="3">
    <source>
        <dbReference type="EMBL" id="KAA8899601.1"/>
    </source>
</evidence>